<protein>
    <submittedName>
        <fullName evidence="1">Uncharacterized protein</fullName>
    </submittedName>
</protein>
<name>A0AC60PW59_IXOPE</name>
<sequence length="158" mass="17943">MRQATNDNQKVNEECAEAAKALRSVLGCPRNRHEYALHNMANMNQTMDLGDLLEKEDRQRKLAKAFLAGRARVRLRGVGFWPRRNCGTFVQGLRIADTIDGSEEGNLHERLADIGAVVPENPDELRNERQSCRHSALSAATALKEWLMNDYIKQVDFH</sequence>
<keyword evidence="2" id="KW-1185">Reference proteome</keyword>
<organism evidence="1 2">
    <name type="scientific">Ixodes persulcatus</name>
    <name type="common">Taiga tick</name>
    <dbReference type="NCBI Taxonomy" id="34615"/>
    <lineage>
        <taxon>Eukaryota</taxon>
        <taxon>Metazoa</taxon>
        <taxon>Ecdysozoa</taxon>
        <taxon>Arthropoda</taxon>
        <taxon>Chelicerata</taxon>
        <taxon>Arachnida</taxon>
        <taxon>Acari</taxon>
        <taxon>Parasitiformes</taxon>
        <taxon>Ixodida</taxon>
        <taxon>Ixodoidea</taxon>
        <taxon>Ixodidae</taxon>
        <taxon>Ixodinae</taxon>
        <taxon>Ixodes</taxon>
    </lineage>
</organism>
<reference evidence="1 2" key="1">
    <citation type="journal article" date="2020" name="Cell">
        <title>Large-Scale Comparative Analyses of Tick Genomes Elucidate Their Genetic Diversity and Vector Capacities.</title>
        <authorList>
            <consortium name="Tick Genome and Microbiome Consortium (TIGMIC)"/>
            <person name="Jia N."/>
            <person name="Wang J."/>
            <person name="Shi W."/>
            <person name="Du L."/>
            <person name="Sun Y."/>
            <person name="Zhan W."/>
            <person name="Jiang J.F."/>
            <person name="Wang Q."/>
            <person name="Zhang B."/>
            <person name="Ji P."/>
            <person name="Bell-Sakyi L."/>
            <person name="Cui X.M."/>
            <person name="Yuan T.T."/>
            <person name="Jiang B.G."/>
            <person name="Yang W.F."/>
            <person name="Lam T.T."/>
            <person name="Chang Q.C."/>
            <person name="Ding S.J."/>
            <person name="Wang X.J."/>
            <person name="Zhu J.G."/>
            <person name="Ruan X.D."/>
            <person name="Zhao L."/>
            <person name="Wei J.T."/>
            <person name="Ye R.Z."/>
            <person name="Que T.C."/>
            <person name="Du C.H."/>
            <person name="Zhou Y.H."/>
            <person name="Cheng J.X."/>
            <person name="Dai P.F."/>
            <person name="Guo W.B."/>
            <person name="Han X.H."/>
            <person name="Huang E.J."/>
            <person name="Li L.F."/>
            <person name="Wei W."/>
            <person name="Gao Y.C."/>
            <person name="Liu J.Z."/>
            <person name="Shao H.Z."/>
            <person name="Wang X."/>
            <person name="Wang C.C."/>
            <person name="Yang T.C."/>
            <person name="Huo Q.B."/>
            <person name="Li W."/>
            <person name="Chen H.Y."/>
            <person name="Chen S.E."/>
            <person name="Zhou L.G."/>
            <person name="Ni X.B."/>
            <person name="Tian J.H."/>
            <person name="Sheng Y."/>
            <person name="Liu T."/>
            <person name="Pan Y.S."/>
            <person name="Xia L.Y."/>
            <person name="Li J."/>
            <person name="Zhao F."/>
            <person name="Cao W.C."/>
        </authorList>
    </citation>
    <scope>NUCLEOTIDE SEQUENCE [LARGE SCALE GENOMIC DNA]</scope>
    <source>
        <strain evidence="1">Iper-2018</strain>
    </source>
</reference>
<gene>
    <name evidence="1" type="ORF">HPB47_027452</name>
</gene>
<evidence type="ECO:0000313" key="2">
    <source>
        <dbReference type="Proteomes" id="UP000805193"/>
    </source>
</evidence>
<accession>A0AC60PW59</accession>
<dbReference type="EMBL" id="JABSTQ010009852">
    <property type="protein sequence ID" value="KAG0425373.1"/>
    <property type="molecule type" value="Genomic_DNA"/>
</dbReference>
<comment type="caution">
    <text evidence="1">The sequence shown here is derived from an EMBL/GenBank/DDBJ whole genome shotgun (WGS) entry which is preliminary data.</text>
</comment>
<dbReference type="Proteomes" id="UP000805193">
    <property type="component" value="Unassembled WGS sequence"/>
</dbReference>
<evidence type="ECO:0000313" key="1">
    <source>
        <dbReference type="EMBL" id="KAG0425373.1"/>
    </source>
</evidence>
<proteinExistence type="predicted"/>